<feature type="region of interest" description="Disordered" evidence="1">
    <location>
        <begin position="17"/>
        <end position="39"/>
    </location>
</feature>
<dbReference type="EMBL" id="JBHMAX010000015">
    <property type="protein sequence ID" value="MFB9732024.1"/>
    <property type="molecule type" value="Genomic_DNA"/>
</dbReference>
<name>A0ABV5V2J7_9MICO</name>
<protein>
    <submittedName>
        <fullName evidence="2">Uncharacterized protein</fullName>
    </submittedName>
</protein>
<comment type="caution">
    <text evidence="2">The sequence shown here is derived from an EMBL/GenBank/DDBJ whole genome shotgun (WGS) entry which is preliminary data.</text>
</comment>
<dbReference type="SUPFAM" id="SSF52833">
    <property type="entry name" value="Thioredoxin-like"/>
    <property type="match status" value="1"/>
</dbReference>
<evidence type="ECO:0000313" key="2">
    <source>
        <dbReference type="EMBL" id="MFB9732024.1"/>
    </source>
</evidence>
<keyword evidence="3" id="KW-1185">Reference proteome</keyword>
<gene>
    <name evidence="2" type="ORF">ACFFN0_08200</name>
</gene>
<organism evidence="2 3">
    <name type="scientific">Ornithinimicrobium kibberense</name>
    <dbReference type="NCBI Taxonomy" id="282060"/>
    <lineage>
        <taxon>Bacteria</taxon>
        <taxon>Bacillati</taxon>
        <taxon>Actinomycetota</taxon>
        <taxon>Actinomycetes</taxon>
        <taxon>Micrococcales</taxon>
        <taxon>Ornithinimicrobiaceae</taxon>
        <taxon>Ornithinimicrobium</taxon>
    </lineage>
</organism>
<dbReference type="Proteomes" id="UP001589613">
    <property type="component" value="Unassembled WGS sequence"/>
</dbReference>
<evidence type="ECO:0000313" key="3">
    <source>
        <dbReference type="Proteomes" id="UP001589613"/>
    </source>
</evidence>
<accession>A0ABV5V2J7</accession>
<dbReference type="InterPro" id="IPR036249">
    <property type="entry name" value="Thioredoxin-like_sf"/>
</dbReference>
<sequence length="259" mass="28386">MTTTQTWLPHLFHRRHNTMPRVPMPPVEPRTDVPEAPDPGEAPLLLADLTSPWAYLAHLRLDSDAGGDEGEGEGEDHPTDGAAWWAVESTTTIPLSGLRTDGPDRDRLREELAAVRDLALDGEEIPDDVPAVLPHPRPVAAAYAEAVTLGRGPQALDLLLRAYWQDGLDVGDPEVLRRLMPRVLVDDLAPCTGDPRREWGYVVSPAREPLSDAAFHLMGRWQQRWVDLGRPGPLALVDGRRTRTGADVLGGTTEQQLAA</sequence>
<proteinExistence type="predicted"/>
<reference evidence="2 3" key="1">
    <citation type="submission" date="2024-09" db="EMBL/GenBank/DDBJ databases">
        <authorList>
            <person name="Sun Q."/>
            <person name="Mori K."/>
        </authorList>
    </citation>
    <scope>NUCLEOTIDE SEQUENCE [LARGE SCALE GENOMIC DNA]</scope>
    <source>
        <strain evidence="2 3">JCM 12763</strain>
    </source>
</reference>
<dbReference type="RefSeq" id="WP_141337693.1">
    <property type="nucleotide sequence ID" value="NZ_JBHMAX010000015.1"/>
</dbReference>
<evidence type="ECO:0000256" key="1">
    <source>
        <dbReference type="SAM" id="MobiDB-lite"/>
    </source>
</evidence>
<dbReference type="Gene3D" id="3.40.30.10">
    <property type="entry name" value="Glutaredoxin"/>
    <property type="match status" value="1"/>
</dbReference>